<organism evidence="2 3">
    <name type="scientific">Lagenidium giganteum</name>
    <dbReference type="NCBI Taxonomy" id="4803"/>
    <lineage>
        <taxon>Eukaryota</taxon>
        <taxon>Sar</taxon>
        <taxon>Stramenopiles</taxon>
        <taxon>Oomycota</taxon>
        <taxon>Peronosporomycetes</taxon>
        <taxon>Pythiales</taxon>
        <taxon>Pythiaceae</taxon>
    </lineage>
</organism>
<sequence length="428" mass="48913">MNVSAKEDIREVSMEKEWKTEEVTLWCGSVFSVKIKYDANHAVPPRLLKLYWARKKGRQERCVAKERRHAFWQAFLNDRTEVKADALVELPEGTYILGDSSLSSLWKLCQQMIHDEEMNTPHLVILGNPGIGKTYVILLLLARASATVVCENGGLKKRVLFAHNVVAKGSQEDFVRILDQPTTFYFVDAVKPVYCPAKTILLTSPRRSIWWEFNKTNCDSLYVPVWTWKEIMNCRDSLFHRLDVSMVSKHFDRWGGIARYVLEKARSRRQQRHLAKDLDSVDLDLLVNACEKKDAHDENVLHRLLHYRVHGGFDFGLLRVRFGACSTRGLYQKDKRTLLEFIAAPDGVDAFAVLRGHLFEGHVHSVLPRGGTFQVRQLVNPSVTGQSNDKNDDDDELTEGEWDDEGEDDDDDMDVDDDATMEGSTAVT</sequence>
<keyword evidence="3" id="KW-1185">Reference proteome</keyword>
<dbReference type="Proteomes" id="UP001146120">
    <property type="component" value="Unassembled WGS sequence"/>
</dbReference>
<feature type="region of interest" description="Disordered" evidence="1">
    <location>
        <begin position="381"/>
        <end position="428"/>
    </location>
</feature>
<dbReference type="EMBL" id="DAKRPA010000041">
    <property type="protein sequence ID" value="DBA01806.1"/>
    <property type="molecule type" value="Genomic_DNA"/>
</dbReference>
<dbReference type="PANTHER" id="PTHR33129">
    <property type="entry name" value="PROTEIN KINASE DOMAIN-CONTAINING PROTEIN-RELATED"/>
    <property type="match status" value="1"/>
</dbReference>
<dbReference type="InterPro" id="IPR052980">
    <property type="entry name" value="Crinkler_effector"/>
</dbReference>
<reference evidence="2" key="2">
    <citation type="journal article" date="2023" name="Microbiol Resour">
        <title>Decontamination and Annotation of the Draft Genome Sequence of the Oomycete Lagenidium giganteum ARSEF 373.</title>
        <authorList>
            <person name="Morgan W.R."/>
            <person name="Tartar A."/>
        </authorList>
    </citation>
    <scope>NUCLEOTIDE SEQUENCE</scope>
    <source>
        <strain evidence="2">ARSEF 373</strain>
    </source>
</reference>
<evidence type="ECO:0008006" key="4">
    <source>
        <dbReference type="Google" id="ProtNLM"/>
    </source>
</evidence>
<feature type="compositionally biased region" description="Acidic residues" evidence="1">
    <location>
        <begin position="391"/>
        <end position="420"/>
    </location>
</feature>
<reference evidence="2" key="1">
    <citation type="submission" date="2022-11" db="EMBL/GenBank/DDBJ databases">
        <authorList>
            <person name="Morgan W.R."/>
            <person name="Tartar A."/>
        </authorList>
    </citation>
    <scope>NUCLEOTIDE SEQUENCE</scope>
    <source>
        <strain evidence="2">ARSEF 373</strain>
    </source>
</reference>
<evidence type="ECO:0000313" key="2">
    <source>
        <dbReference type="EMBL" id="DBA01806.1"/>
    </source>
</evidence>
<name>A0AAV2Z652_9STRA</name>
<dbReference type="AlphaFoldDB" id="A0AAV2Z652"/>
<evidence type="ECO:0000256" key="1">
    <source>
        <dbReference type="SAM" id="MobiDB-lite"/>
    </source>
</evidence>
<protein>
    <recommendedName>
        <fullName evidence="4">Crinkler (CRN) family protein</fullName>
    </recommendedName>
</protein>
<accession>A0AAV2Z652</accession>
<dbReference type="PANTHER" id="PTHR33129:SF1">
    <property type="entry name" value="ATP-BINDING PROTEIN"/>
    <property type="match status" value="1"/>
</dbReference>
<proteinExistence type="predicted"/>
<gene>
    <name evidence="2" type="ORF">N0F65_002922</name>
</gene>
<evidence type="ECO:0000313" key="3">
    <source>
        <dbReference type="Proteomes" id="UP001146120"/>
    </source>
</evidence>
<comment type="caution">
    <text evidence="2">The sequence shown here is derived from an EMBL/GenBank/DDBJ whole genome shotgun (WGS) entry which is preliminary data.</text>
</comment>